<dbReference type="AlphaFoldDB" id="A0A7S3X0J0"/>
<protein>
    <submittedName>
        <fullName evidence="1">Uncharacterized protein</fullName>
    </submittedName>
</protein>
<dbReference type="EMBL" id="HBIR01049910">
    <property type="protein sequence ID" value="CAE0585145.1"/>
    <property type="molecule type" value="Transcribed_RNA"/>
</dbReference>
<accession>A0A7S3X0J0</accession>
<gene>
    <name evidence="1" type="ORF">EHUX00137_LOCUS38967</name>
</gene>
<organism evidence="1">
    <name type="scientific">Emiliania huxleyi</name>
    <name type="common">Coccolithophore</name>
    <name type="synonym">Pontosphaera huxleyi</name>
    <dbReference type="NCBI Taxonomy" id="2903"/>
    <lineage>
        <taxon>Eukaryota</taxon>
        <taxon>Haptista</taxon>
        <taxon>Haptophyta</taxon>
        <taxon>Prymnesiophyceae</taxon>
        <taxon>Isochrysidales</taxon>
        <taxon>Noelaerhabdaceae</taxon>
        <taxon>Emiliania</taxon>
    </lineage>
</organism>
<name>A0A7S3X0J0_EMIHU</name>
<proteinExistence type="predicted"/>
<reference evidence="1" key="1">
    <citation type="submission" date="2021-01" db="EMBL/GenBank/DDBJ databases">
        <authorList>
            <person name="Corre E."/>
            <person name="Pelletier E."/>
            <person name="Niang G."/>
            <person name="Scheremetjew M."/>
            <person name="Finn R."/>
            <person name="Kale V."/>
            <person name="Holt S."/>
            <person name="Cochrane G."/>
            <person name="Meng A."/>
            <person name="Brown T."/>
            <person name="Cohen L."/>
        </authorList>
    </citation>
    <scope>NUCLEOTIDE SEQUENCE</scope>
    <source>
        <strain evidence="1">379</strain>
    </source>
</reference>
<sequence length="259" mass="28231">MKKGFLSGAATPKAARTSAAPATAFFNTLTDRQRDILAGMGGMTAQERSEFGNALVAAATASQSTGGGASGLEGLRSAGGTGPAFVAFGERAVLHRYISQQQLERIAARLTSYATAEERESETVKAMRRFIACSQPLSQVRLVGCPVRHKVAEHVDLNGLKARMDLMSAMPGGTPERYNVNVKIPGMDDEDDEDDDPCHIVVVEPKHLRPAPLGECMRDEYHEKIPEDHVADAWWAEKEEHWQQMQRMGMGRMGPPRPS</sequence>
<evidence type="ECO:0000313" key="1">
    <source>
        <dbReference type="EMBL" id="CAE0585145.1"/>
    </source>
</evidence>